<organism evidence="2 3">
    <name type="scientific">Daucus carota subsp. sativus</name>
    <name type="common">Carrot</name>
    <dbReference type="NCBI Taxonomy" id="79200"/>
    <lineage>
        <taxon>Eukaryota</taxon>
        <taxon>Viridiplantae</taxon>
        <taxon>Streptophyta</taxon>
        <taxon>Embryophyta</taxon>
        <taxon>Tracheophyta</taxon>
        <taxon>Spermatophyta</taxon>
        <taxon>Magnoliopsida</taxon>
        <taxon>eudicotyledons</taxon>
        <taxon>Gunneridae</taxon>
        <taxon>Pentapetalae</taxon>
        <taxon>asterids</taxon>
        <taxon>campanulids</taxon>
        <taxon>Apiales</taxon>
        <taxon>Apiaceae</taxon>
        <taxon>Apioideae</taxon>
        <taxon>Scandiceae</taxon>
        <taxon>Daucinae</taxon>
        <taxon>Daucus</taxon>
        <taxon>Daucus sect. Daucus</taxon>
    </lineage>
</organism>
<evidence type="ECO:0000313" key="3">
    <source>
        <dbReference type="Proteomes" id="UP000077755"/>
    </source>
</evidence>
<name>A0A165Z0J5_DAUCS</name>
<dbReference type="KEGG" id="dcr:108218000"/>
<feature type="region of interest" description="Disordered" evidence="1">
    <location>
        <begin position="56"/>
        <end position="112"/>
    </location>
</feature>
<reference evidence="2" key="2">
    <citation type="submission" date="2022-03" db="EMBL/GenBank/DDBJ databases">
        <title>Draft title - Genomic analysis of global carrot germplasm unveils the trajectory of domestication and the origin of high carotenoid orange carrot.</title>
        <authorList>
            <person name="Iorizzo M."/>
            <person name="Ellison S."/>
            <person name="Senalik D."/>
            <person name="Macko-Podgorni A."/>
            <person name="Grzebelus D."/>
            <person name="Bostan H."/>
            <person name="Rolling W."/>
            <person name="Curaba J."/>
            <person name="Simon P."/>
        </authorList>
    </citation>
    <scope>NUCLEOTIDE SEQUENCE</scope>
    <source>
        <tissue evidence="2">Leaf</tissue>
    </source>
</reference>
<dbReference type="Proteomes" id="UP000077755">
    <property type="component" value="Chromosome 4"/>
</dbReference>
<sequence>MEGTAEEGKVVVVSREERDGAYGDYSCGNILLCKYPLHEVVRALFFKCFGFETSHQPAAVKETEPSTTEPVSSSADPGPTVTSGDMAMRFRPPPRRPVTRGSGPETNSTGSA</sequence>
<dbReference type="Gramene" id="KZM99467">
    <property type="protein sequence ID" value="KZM99467"/>
    <property type="gene ID" value="DCAR_013171"/>
</dbReference>
<proteinExistence type="predicted"/>
<keyword evidence="3" id="KW-1185">Reference proteome</keyword>
<dbReference type="EMBL" id="CP093346">
    <property type="protein sequence ID" value="WOG98564.1"/>
    <property type="molecule type" value="Genomic_DNA"/>
</dbReference>
<evidence type="ECO:0000256" key="1">
    <source>
        <dbReference type="SAM" id="MobiDB-lite"/>
    </source>
</evidence>
<reference evidence="2" key="1">
    <citation type="journal article" date="2016" name="Nat. Genet.">
        <title>A high-quality carrot genome assembly provides new insights into carotenoid accumulation and asterid genome evolution.</title>
        <authorList>
            <person name="Iorizzo M."/>
            <person name="Ellison S."/>
            <person name="Senalik D."/>
            <person name="Zeng P."/>
            <person name="Satapoomin P."/>
            <person name="Huang J."/>
            <person name="Bowman M."/>
            <person name="Iovene M."/>
            <person name="Sanseverino W."/>
            <person name="Cavagnaro P."/>
            <person name="Yildiz M."/>
            <person name="Macko-Podgorni A."/>
            <person name="Moranska E."/>
            <person name="Grzebelus E."/>
            <person name="Grzebelus D."/>
            <person name="Ashrafi H."/>
            <person name="Zheng Z."/>
            <person name="Cheng S."/>
            <person name="Spooner D."/>
            <person name="Van Deynze A."/>
            <person name="Simon P."/>
        </authorList>
    </citation>
    <scope>NUCLEOTIDE SEQUENCE</scope>
    <source>
        <tissue evidence="2">Leaf</tissue>
    </source>
</reference>
<gene>
    <name evidence="2" type="ORF">DCAR_0417908</name>
</gene>
<dbReference type="AlphaFoldDB" id="A0A165Z0J5"/>
<evidence type="ECO:0000313" key="2">
    <source>
        <dbReference type="EMBL" id="WOG98564.1"/>
    </source>
</evidence>
<feature type="compositionally biased region" description="Low complexity" evidence="1">
    <location>
        <begin position="65"/>
        <end position="74"/>
    </location>
</feature>
<protein>
    <submittedName>
        <fullName evidence="2">Uncharacterized protein</fullName>
    </submittedName>
</protein>
<accession>A0A165Z0J5</accession>